<evidence type="ECO:0000259" key="3">
    <source>
        <dbReference type="PROSITE" id="PS50405"/>
    </source>
</evidence>
<evidence type="ECO:0000259" key="2">
    <source>
        <dbReference type="PROSITE" id="PS50404"/>
    </source>
</evidence>
<dbReference type="InterPro" id="IPR040079">
    <property type="entry name" value="Glutathione_S-Trfase"/>
</dbReference>
<dbReference type="SUPFAM" id="SSF47616">
    <property type="entry name" value="GST C-terminal domain-like"/>
    <property type="match status" value="1"/>
</dbReference>
<feature type="domain" description="GST C-terminal" evidence="3">
    <location>
        <begin position="89"/>
        <end position="209"/>
    </location>
</feature>
<dbReference type="InterPro" id="IPR036282">
    <property type="entry name" value="Glutathione-S-Trfase_C_sf"/>
</dbReference>
<dbReference type="Gene3D" id="1.20.1050.10">
    <property type="match status" value="1"/>
</dbReference>
<comment type="subunit">
    <text evidence="1">Homodimer.</text>
</comment>
<dbReference type="OrthoDB" id="9782992at2"/>
<sequence>MSAPLLHNYDLDEDCYRARLVAACTGVALDLRNVDMFPGAEHRSDAYMRLNPLGTLPILQDETLVLTQPEAILRRLAALDPERRLLPEDEVIAARIDDWLAFWAQHLAVAKAAREIALMATPGDLAALSARTARMLRVMEDHMTHQTIRGLGFFAGPELTLADLALFPAFALSRDHGLDHDAFPALRLWARRVRLTPGFITMPGIPDYH</sequence>
<keyword evidence="4" id="KW-0808">Transferase</keyword>
<dbReference type="RefSeq" id="WP_128148659.1">
    <property type="nucleotide sequence ID" value="NZ_SAVB01000009.1"/>
</dbReference>
<dbReference type="Pfam" id="PF13409">
    <property type="entry name" value="GST_N_2"/>
    <property type="match status" value="1"/>
</dbReference>
<dbReference type="SUPFAM" id="SSF52833">
    <property type="entry name" value="Thioredoxin-like"/>
    <property type="match status" value="1"/>
</dbReference>
<dbReference type="PANTHER" id="PTHR43969:SF9">
    <property type="entry name" value="GLUTATHIONE S TRANSFERASE D10, ISOFORM A-RELATED"/>
    <property type="match status" value="1"/>
</dbReference>
<protein>
    <submittedName>
        <fullName evidence="4">Glutathione S-transferase family protein</fullName>
    </submittedName>
</protein>
<dbReference type="PROSITE" id="PS50405">
    <property type="entry name" value="GST_CTER"/>
    <property type="match status" value="1"/>
</dbReference>
<dbReference type="PROSITE" id="PS50404">
    <property type="entry name" value="GST_NTER"/>
    <property type="match status" value="1"/>
</dbReference>
<evidence type="ECO:0000313" key="5">
    <source>
        <dbReference type="Proteomes" id="UP000286594"/>
    </source>
</evidence>
<dbReference type="EMBL" id="SAVB01000009">
    <property type="protein sequence ID" value="RWR49405.1"/>
    <property type="molecule type" value="Genomic_DNA"/>
</dbReference>
<dbReference type="GO" id="GO:0006749">
    <property type="term" value="P:glutathione metabolic process"/>
    <property type="evidence" value="ECO:0007669"/>
    <property type="project" value="TreeGrafter"/>
</dbReference>
<reference evidence="4 5" key="1">
    <citation type="submission" date="2019-01" db="EMBL/GenBank/DDBJ databases">
        <title>Sinorhodobacter populi sp. nov. isolated from the symptomatic bark tissue of Populus euramericana canker.</title>
        <authorList>
            <person name="Xu G."/>
        </authorList>
    </citation>
    <scope>NUCLEOTIDE SEQUENCE [LARGE SCALE GENOMIC DNA]</scope>
    <source>
        <strain evidence="4 5">CCTCC AB2012026</strain>
    </source>
</reference>
<gene>
    <name evidence="4" type="ORF">EOW65_08990</name>
</gene>
<keyword evidence="5" id="KW-1185">Reference proteome</keyword>
<dbReference type="Pfam" id="PF13410">
    <property type="entry name" value="GST_C_2"/>
    <property type="match status" value="1"/>
</dbReference>
<dbReference type="PANTHER" id="PTHR43969">
    <property type="entry name" value="GLUTATHIONE S TRANSFERASE D10, ISOFORM A-RELATED"/>
    <property type="match status" value="1"/>
</dbReference>
<comment type="caution">
    <text evidence="4">The sequence shown here is derived from an EMBL/GenBank/DDBJ whole genome shotgun (WGS) entry which is preliminary data.</text>
</comment>
<evidence type="ECO:0000256" key="1">
    <source>
        <dbReference type="ARBA" id="ARBA00011738"/>
    </source>
</evidence>
<dbReference type="InterPro" id="IPR036249">
    <property type="entry name" value="Thioredoxin-like_sf"/>
</dbReference>
<proteinExistence type="predicted"/>
<accession>A0A443LK02</accession>
<dbReference type="GO" id="GO:0004364">
    <property type="term" value="F:glutathione transferase activity"/>
    <property type="evidence" value="ECO:0007669"/>
    <property type="project" value="TreeGrafter"/>
</dbReference>
<dbReference type="Gene3D" id="3.40.30.10">
    <property type="entry name" value="Glutaredoxin"/>
    <property type="match status" value="1"/>
</dbReference>
<dbReference type="AlphaFoldDB" id="A0A443LK02"/>
<name>A0A443LK02_9RHOB</name>
<organism evidence="4 5">
    <name type="scientific">Paenirhodobacter ferrireducens</name>
    <dbReference type="NCBI Taxonomy" id="1215032"/>
    <lineage>
        <taxon>Bacteria</taxon>
        <taxon>Pseudomonadati</taxon>
        <taxon>Pseudomonadota</taxon>
        <taxon>Alphaproteobacteria</taxon>
        <taxon>Rhodobacterales</taxon>
        <taxon>Rhodobacter group</taxon>
        <taxon>Paenirhodobacter</taxon>
    </lineage>
</organism>
<evidence type="ECO:0000313" key="4">
    <source>
        <dbReference type="EMBL" id="RWR49405.1"/>
    </source>
</evidence>
<dbReference type="InterPro" id="IPR010987">
    <property type="entry name" value="Glutathione-S-Trfase_C-like"/>
</dbReference>
<dbReference type="Proteomes" id="UP000286594">
    <property type="component" value="Unassembled WGS sequence"/>
</dbReference>
<dbReference type="InterPro" id="IPR004045">
    <property type="entry name" value="Glutathione_S-Trfase_N"/>
</dbReference>
<dbReference type="SFLD" id="SFLDG00358">
    <property type="entry name" value="Main_(cytGST)"/>
    <property type="match status" value="1"/>
</dbReference>
<dbReference type="SFLD" id="SFLDS00019">
    <property type="entry name" value="Glutathione_Transferase_(cytos"/>
    <property type="match status" value="1"/>
</dbReference>
<feature type="domain" description="GST N-terminal" evidence="2">
    <location>
        <begin position="2"/>
        <end position="84"/>
    </location>
</feature>